<keyword evidence="8" id="KW-1185">Reference proteome</keyword>
<dbReference type="RefSeq" id="WP_044665347.1">
    <property type="nucleotide sequence ID" value="NZ_CDRZ01000244.1"/>
</dbReference>
<evidence type="ECO:0000256" key="3">
    <source>
        <dbReference type="ARBA" id="ARBA00022884"/>
    </source>
</evidence>
<keyword evidence="3 5" id="KW-0694">RNA-binding</keyword>
<dbReference type="Gene3D" id="1.10.8.50">
    <property type="match status" value="1"/>
</dbReference>
<evidence type="ECO:0000256" key="4">
    <source>
        <dbReference type="ARBA" id="ARBA00022917"/>
    </source>
</evidence>
<dbReference type="EMBL" id="CDRZ01000244">
    <property type="protein sequence ID" value="CEO89396.1"/>
    <property type="molecule type" value="Genomic_DNA"/>
</dbReference>
<dbReference type="InterPro" id="IPR010979">
    <property type="entry name" value="Ribosomal_uS13-like_H2TH"/>
</dbReference>
<protein>
    <recommendedName>
        <fullName evidence="5">Rqc2 homolog RqcH</fullName>
        <shortName evidence="5">RqcH</shortName>
    </recommendedName>
</protein>
<dbReference type="HAMAP" id="MF_00844_B">
    <property type="entry name" value="RqcH_B"/>
    <property type="match status" value="1"/>
</dbReference>
<dbReference type="GO" id="GO:0000049">
    <property type="term" value="F:tRNA binding"/>
    <property type="evidence" value="ECO:0007669"/>
    <property type="project" value="UniProtKB-UniRule"/>
</dbReference>
<dbReference type="GO" id="GO:0043023">
    <property type="term" value="F:ribosomal large subunit binding"/>
    <property type="evidence" value="ECO:0007669"/>
    <property type="project" value="UniProtKB-UniRule"/>
</dbReference>
<dbReference type="GO" id="GO:0072344">
    <property type="term" value="P:rescue of stalled ribosome"/>
    <property type="evidence" value="ECO:0007669"/>
    <property type="project" value="UniProtKB-UniRule"/>
</dbReference>
<dbReference type="InterPro" id="IPR051608">
    <property type="entry name" value="RQC_Subunit_NEMF"/>
</dbReference>
<name>A0A0B7MN53_9FIRM</name>
<dbReference type="PANTHER" id="PTHR15239:SF6">
    <property type="entry name" value="RIBOSOME QUALITY CONTROL COMPLEX SUBUNIT NEMF"/>
    <property type="match status" value="1"/>
</dbReference>
<dbReference type="PANTHER" id="PTHR15239">
    <property type="entry name" value="NUCLEAR EXPORT MEDIATOR FACTOR NEMF"/>
    <property type="match status" value="1"/>
</dbReference>
<dbReference type="InterPro" id="IPR008532">
    <property type="entry name" value="NFACT_RNA-bd"/>
</dbReference>
<accession>A0A0B7MN53</accession>
<dbReference type="Pfam" id="PF05670">
    <property type="entry name" value="NFACT-R_1"/>
    <property type="match status" value="1"/>
</dbReference>
<dbReference type="Pfam" id="PF05833">
    <property type="entry name" value="NFACT_N"/>
    <property type="match status" value="1"/>
</dbReference>
<evidence type="ECO:0000256" key="2">
    <source>
        <dbReference type="ARBA" id="ARBA00022730"/>
    </source>
</evidence>
<evidence type="ECO:0000256" key="1">
    <source>
        <dbReference type="ARBA" id="ARBA00022555"/>
    </source>
</evidence>
<dbReference type="SUPFAM" id="SSF46946">
    <property type="entry name" value="S13-like H2TH domain"/>
    <property type="match status" value="1"/>
</dbReference>
<sequence>MSPDGITLHLIIRELRETLLAGRVERVFQPERQEIILVIRSSGQSWRLLLSAKAESASLHLTTREKKNPLSPPQFCIVLRKYLEGSRLTDIQQVGLDRIVRLTFNRIAESGEFQELVLVVEIMGKHSNLILINPESNQIIDGIKRYSHALSRYREVLPGRTYLSPPAQEKVHPLTLDEDEFIKLILSHPLKKSLEKVLFSILEGVGPVLSREIVLRTDLDHNLRLEYCGAHELQSLWQVIQDIIPPLIQGQGVEPIIVFQDKQPTAYAPIFLTQYEGLNIVRCQTVNEMLDRFYTERREINRFQQIHRHLAHVIKRELSQRCKKLSYQEQDEAEAKKALKLRLWGETVFAHLHLIKPGTREISLPDIYEPDGPHIIVKLNPSMTASQNAQKFFRKYNKARDSLKIIKKNIRKTAAEVRYLNSVEIGLEQAATLSEIGEIQSELEEAGYLRTSAREKEKRKKKEQRKEAPQIKQFTSQDGFTILIGKNNKQNDYLTMRLAQDDDCWLHVKDSAGAHIVVKNIPGKEVPLSTLEEAAGLAAYFSEARLSSNVPVDCTKRKNVSKPKGARPGFVIYKKHQTFYVTPKAPEEPDNH</sequence>
<evidence type="ECO:0000313" key="7">
    <source>
        <dbReference type="EMBL" id="CEO89396.1"/>
    </source>
</evidence>
<evidence type="ECO:0000259" key="6">
    <source>
        <dbReference type="Pfam" id="PF05670"/>
    </source>
</evidence>
<proteinExistence type="inferred from homology"/>
<evidence type="ECO:0000256" key="5">
    <source>
        <dbReference type="HAMAP-Rule" id="MF_00844"/>
    </source>
</evidence>
<evidence type="ECO:0000313" key="8">
    <source>
        <dbReference type="Proteomes" id="UP000046155"/>
    </source>
</evidence>
<reference evidence="8" key="1">
    <citation type="submission" date="2015-01" db="EMBL/GenBank/DDBJ databases">
        <authorList>
            <person name="Manzoor Shahid"/>
            <person name="Zubair Saima"/>
        </authorList>
    </citation>
    <scope>NUCLEOTIDE SEQUENCE [LARGE SCALE GENOMIC DNA]</scope>
    <source>
        <strain evidence="8">Sp3</strain>
    </source>
</reference>
<comment type="similarity">
    <text evidence="5">Belongs to the NEMF family.</text>
</comment>
<gene>
    <name evidence="5" type="primary">rqcH</name>
    <name evidence="7" type="ORF">SSCH_470024</name>
</gene>
<dbReference type="InterPro" id="IPR043682">
    <property type="entry name" value="RqcH_bacterial"/>
</dbReference>
<dbReference type="Gene3D" id="2.30.310.10">
    <property type="entry name" value="ibrinogen binding protein from staphylococcus aureus domain"/>
    <property type="match status" value="1"/>
</dbReference>
<organism evidence="7 8">
    <name type="scientific">Syntrophaceticus schinkii</name>
    <dbReference type="NCBI Taxonomy" id="499207"/>
    <lineage>
        <taxon>Bacteria</taxon>
        <taxon>Bacillati</taxon>
        <taxon>Bacillota</taxon>
        <taxon>Clostridia</taxon>
        <taxon>Thermoanaerobacterales</taxon>
        <taxon>Thermoanaerobacterales Family III. Incertae Sedis</taxon>
        <taxon>Syntrophaceticus</taxon>
    </lineage>
</organism>
<dbReference type="Proteomes" id="UP000046155">
    <property type="component" value="Unassembled WGS sequence"/>
</dbReference>
<keyword evidence="4 5" id="KW-0648">Protein biosynthesis</keyword>
<dbReference type="AlphaFoldDB" id="A0A0B7MN53"/>
<dbReference type="FunFam" id="2.30.310.10:FF:000004">
    <property type="entry name" value="Fibronectin-binding protein A"/>
    <property type="match status" value="1"/>
</dbReference>
<keyword evidence="1 5" id="KW-0820">tRNA-binding</keyword>
<comment type="function">
    <text evidence="5">Key component of the ribosome quality control system (RQC), a ribosome-associated complex that mediates the extraction of incompletely synthesized nascent chains from stalled ribosomes and their subsequent degradation. RqcH recruits Ala-charged tRNA, and with RqcP directs the elongation of stalled nascent chains on 50S ribosomal subunits, leading to non-templated C-terminal alanine extensions (Ala tail). The Ala tail promotes nascent chain degradation. May add between 1 and at least 8 Ala residues. Binds to stalled 50S ribosomal subunits.</text>
</comment>
<keyword evidence="2 5" id="KW-0699">rRNA-binding</keyword>
<dbReference type="GO" id="GO:0019843">
    <property type="term" value="F:rRNA binding"/>
    <property type="evidence" value="ECO:0007669"/>
    <property type="project" value="UniProtKB-UniRule"/>
</dbReference>
<dbReference type="GO" id="GO:1990112">
    <property type="term" value="C:RQC complex"/>
    <property type="evidence" value="ECO:0007669"/>
    <property type="project" value="TreeGrafter"/>
</dbReference>
<comment type="subunit">
    <text evidence="5">Associates with stalled 50S ribosomal subunits. Binds to RqcP.</text>
</comment>
<dbReference type="OrthoDB" id="9766163at2"/>
<feature type="domain" description="NFACT RNA-binding" evidence="6">
    <location>
        <begin position="473"/>
        <end position="565"/>
    </location>
</feature>